<reference evidence="3 4" key="1">
    <citation type="submission" date="2020-03" db="EMBL/GenBank/DDBJ databases">
        <title>Genomic Encyclopedia of Type Strains, Phase IV (KMG-IV): sequencing the most valuable type-strain genomes for metagenomic binning, comparative biology and taxonomic classification.</title>
        <authorList>
            <person name="Goeker M."/>
        </authorList>
    </citation>
    <scope>NUCLEOTIDE SEQUENCE [LARGE SCALE GENOMIC DNA]</scope>
    <source>
        <strain evidence="3 4">DSM 22753</strain>
    </source>
</reference>
<evidence type="ECO:0000256" key="1">
    <source>
        <dbReference type="SAM" id="MobiDB-lite"/>
    </source>
</evidence>
<evidence type="ECO:0000313" key="3">
    <source>
        <dbReference type="EMBL" id="NIJ24903.1"/>
    </source>
</evidence>
<sequence>MNGGSQIIGIRPPQEDDGATLGEAAIESPAPETIGDPDYWEDPVEEPPREGPAWLPALAILATLAWIGGMVALSWTALIAMDPVGVVQFAAALLVPPLVLGMLWLIVQRNSRAEARRFGVTARAMRAEASALDHVVAALSHRIEASRSSLAAQSHELLTMGDRAAGRLEAVSSGMAQEAKALHGAARVLVDSAGQAEQKLTVTLAMMPKAHGELGQMATTLESLGLSASERVAGLDAQFAALAERGREADTVAGGAAQRLAAHIARMEAMSETAGARLEAVAGEMSATVDGVLDRAAQAVDEARKGITAQGDATLAMLSASHDAIERSGREGSDALAERIAAVEAAIDRIAARLGDEQARSDALFASLDHGLVETSAQFDVLHQIGLDRTRDLSASVSALTQGADAATQAIRQGHETADAMIGSADALLTALDAATREIDETLPEALRRLDTRIGESRAVVAASKPELLALVAAAESTHDAIEAIAGVIADQRRGMEALGQELTATLDDGRVRIDGIETTVASTIERTDAFVQRSAPALVQALDQMRDSAARTADQARAALASVIPQAAQRLEAEGTAALSRSIGAAVSEQIADLTAAADQAVIAATRASDAIAERMLTIRETTAAIEARIDDAREAIETADHDNLSRRVSLLIEALNSTAIDITKSFAHDVSDSAWAAYLKGDRGVFTRRAVRLIDNGQAREISALYDTDDNFRAQVNRYIHDFEAMLRQILATRDGSPLGVTVLSSDMGKLYVALAQAIERLRA</sequence>
<name>A0ABX0U810_9SPHN</name>
<keyword evidence="2" id="KW-1133">Transmembrane helix</keyword>
<protein>
    <submittedName>
        <fullName evidence="3">Nucleic acid-binding Zn-ribbon protein</fullName>
    </submittedName>
</protein>
<keyword evidence="2" id="KW-0812">Transmembrane</keyword>
<keyword evidence="2" id="KW-0472">Membrane</keyword>
<gene>
    <name evidence="3" type="ORF">FHT01_002445</name>
</gene>
<dbReference type="Proteomes" id="UP000788153">
    <property type="component" value="Unassembled WGS sequence"/>
</dbReference>
<organism evidence="3 4">
    <name type="scientific">Sphingomonas japonica</name>
    <dbReference type="NCBI Taxonomy" id="511662"/>
    <lineage>
        <taxon>Bacteria</taxon>
        <taxon>Pseudomonadati</taxon>
        <taxon>Pseudomonadota</taxon>
        <taxon>Alphaproteobacteria</taxon>
        <taxon>Sphingomonadales</taxon>
        <taxon>Sphingomonadaceae</taxon>
        <taxon>Sphingomonas</taxon>
    </lineage>
</organism>
<evidence type="ECO:0000313" key="4">
    <source>
        <dbReference type="Proteomes" id="UP000788153"/>
    </source>
</evidence>
<feature type="transmembrane region" description="Helical" evidence="2">
    <location>
        <begin position="86"/>
        <end position="107"/>
    </location>
</feature>
<feature type="region of interest" description="Disordered" evidence="1">
    <location>
        <begin position="1"/>
        <end position="47"/>
    </location>
</feature>
<keyword evidence="4" id="KW-1185">Reference proteome</keyword>
<dbReference type="EMBL" id="JAASQP010000001">
    <property type="protein sequence ID" value="NIJ24903.1"/>
    <property type="molecule type" value="Genomic_DNA"/>
</dbReference>
<accession>A0ABX0U810</accession>
<evidence type="ECO:0000256" key="2">
    <source>
        <dbReference type="SAM" id="Phobius"/>
    </source>
</evidence>
<feature type="transmembrane region" description="Helical" evidence="2">
    <location>
        <begin position="57"/>
        <end position="80"/>
    </location>
</feature>
<dbReference type="RefSeq" id="WP_140047377.1">
    <property type="nucleotide sequence ID" value="NZ_BAAAEV010000001.1"/>
</dbReference>
<proteinExistence type="predicted"/>
<comment type="caution">
    <text evidence="3">The sequence shown here is derived from an EMBL/GenBank/DDBJ whole genome shotgun (WGS) entry which is preliminary data.</text>
</comment>